<protein>
    <submittedName>
        <fullName evidence="1">Uncharacterized protein</fullName>
    </submittedName>
</protein>
<gene>
    <name evidence="1" type="ORF">L1F29_04925</name>
</gene>
<dbReference type="Proteomes" id="UP001057877">
    <property type="component" value="Chromosome"/>
</dbReference>
<evidence type="ECO:0000313" key="1">
    <source>
        <dbReference type="EMBL" id="UVI31189.1"/>
    </source>
</evidence>
<reference evidence="1" key="1">
    <citation type="submission" date="2022-01" db="EMBL/GenBank/DDBJ databases">
        <title>Paenibacillus spongiae sp. nov., isolated from marine sponge.</title>
        <authorList>
            <person name="Li Z."/>
            <person name="Zhang M."/>
        </authorList>
    </citation>
    <scope>NUCLEOTIDE SEQUENCE</scope>
    <source>
        <strain evidence="1">PHS-Z3</strain>
    </source>
</reference>
<sequence>MERINKKKLLDWLESEITTSNEVAMKWVAYNVMKGRFDDVSASIHSRPDVISRPEHNRLVEGIFEELGLREVNQE</sequence>
<accession>A0ABY5SBQ1</accession>
<evidence type="ECO:0000313" key="2">
    <source>
        <dbReference type="Proteomes" id="UP001057877"/>
    </source>
</evidence>
<name>A0ABY5SBQ1_9BACL</name>
<proteinExistence type="predicted"/>
<dbReference type="EMBL" id="CP091430">
    <property type="protein sequence ID" value="UVI31189.1"/>
    <property type="molecule type" value="Genomic_DNA"/>
</dbReference>
<organism evidence="1 2">
    <name type="scientific">Paenibacillus spongiae</name>
    <dbReference type="NCBI Taxonomy" id="2909671"/>
    <lineage>
        <taxon>Bacteria</taxon>
        <taxon>Bacillati</taxon>
        <taxon>Bacillota</taxon>
        <taxon>Bacilli</taxon>
        <taxon>Bacillales</taxon>
        <taxon>Paenibacillaceae</taxon>
        <taxon>Paenibacillus</taxon>
    </lineage>
</organism>
<keyword evidence="2" id="KW-1185">Reference proteome</keyword>
<dbReference type="RefSeq" id="WP_258387252.1">
    <property type="nucleotide sequence ID" value="NZ_CP091430.1"/>
</dbReference>